<keyword evidence="3" id="KW-0812">Transmembrane</keyword>
<organism evidence="4 5">
    <name type="scientific">Paenibacillus whitsoniae</name>
    <dbReference type="NCBI Taxonomy" id="2496558"/>
    <lineage>
        <taxon>Bacteria</taxon>
        <taxon>Bacillati</taxon>
        <taxon>Bacillota</taxon>
        <taxon>Bacilli</taxon>
        <taxon>Bacillales</taxon>
        <taxon>Paenibacillaceae</taxon>
        <taxon>Paenibacillus</taxon>
    </lineage>
</organism>
<gene>
    <name evidence="4" type="ORF">EJQ19_05955</name>
</gene>
<reference evidence="4 5" key="1">
    <citation type="submission" date="2018-12" db="EMBL/GenBank/DDBJ databases">
        <title>Bacillus ochoae sp. nov., Paenibacillus whitsoniae sp. nov., Paenibacillus spiritus sp. nov. Isolated from the Mars Exploration Rover during spacecraft assembly.</title>
        <authorList>
            <person name="Seuylemezian A."/>
            <person name="Vaishampayan P."/>
        </authorList>
    </citation>
    <scope>NUCLEOTIDE SEQUENCE [LARGE SCALE GENOMIC DNA]</scope>
    <source>
        <strain evidence="4 5">MER 54</strain>
    </source>
</reference>
<dbReference type="AlphaFoldDB" id="A0A430JIR5"/>
<dbReference type="InterPro" id="IPR004995">
    <property type="entry name" value="Spore_Ger"/>
</dbReference>
<feature type="transmembrane region" description="Helical" evidence="3">
    <location>
        <begin position="271"/>
        <end position="289"/>
    </location>
</feature>
<keyword evidence="2 3" id="KW-0472">Membrane</keyword>
<dbReference type="Proteomes" id="UP000276128">
    <property type="component" value="Unassembled WGS sequence"/>
</dbReference>
<accession>A0A430JIR5</accession>
<dbReference type="PIRSF" id="PIRSF005690">
    <property type="entry name" value="GerBA"/>
    <property type="match status" value="1"/>
</dbReference>
<dbReference type="GO" id="GO:0016020">
    <property type="term" value="C:membrane"/>
    <property type="evidence" value="ECO:0007669"/>
    <property type="project" value="InterPro"/>
</dbReference>
<dbReference type="PANTHER" id="PTHR22550:SF5">
    <property type="entry name" value="LEUCINE ZIPPER PROTEIN 4"/>
    <property type="match status" value="1"/>
</dbReference>
<proteinExistence type="inferred from homology"/>
<keyword evidence="3" id="KW-1133">Transmembrane helix</keyword>
<evidence type="ECO:0000256" key="2">
    <source>
        <dbReference type="ARBA" id="ARBA00023136"/>
    </source>
</evidence>
<feature type="transmembrane region" description="Helical" evidence="3">
    <location>
        <begin position="400"/>
        <end position="421"/>
    </location>
</feature>
<name>A0A430JIR5_9BACL</name>
<dbReference type="InterPro" id="IPR050768">
    <property type="entry name" value="UPF0353/GerABKA_families"/>
</dbReference>
<sequence length="508" mass="56478">MSDKPVSFVPASDESLADAAISNRLAANRERIDHTFINCSDIITLSWSYGSDMQYEAYSVYAKTLIQKKDFNAFKETLKDLVEGSPPPDVDVTPQTVSYYFSHHAASSKSADIIESFPEAVDAILEGNIVIFFDQWNCALSYKAVGLETRQVTESVTEPVVQGPRESTVESISKNLGMLRLRLKSPDLKIITLPPSGRTKTTVAYSYLQGAVNPEVLAEFERRMTKLRDLDILETSYIEEILEDSTYSPFPQFRYTERTDVATAALLEGKIIVLVDGTGSMLICPSFLVEMLQSSEDYYQRTVVSSLIRLLRIFAVLIALGLPSLYIAFSTFHSELIPTVLLIAVINSREGIPFPAVIEAFIMEFLFELLREAGIRLPRPVGSAVSIVGALVIGEASINAGIASPIMVIIVALTGIASFAIPQYNFAYGLRLLRFPIMLFAAFLGIFGILIAFLLIWLHLATLRSLGQPYLSPIGPFYPKQMKDVFIRAPLRTLMRSPRMMKNDKPQH</sequence>
<evidence type="ECO:0000256" key="3">
    <source>
        <dbReference type="SAM" id="Phobius"/>
    </source>
</evidence>
<keyword evidence="5" id="KW-1185">Reference proteome</keyword>
<dbReference type="Pfam" id="PF03323">
    <property type="entry name" value="GerA"/>
    <property type="match status" value="1"/>
</dbReference>
<evidence type="ECO:0000256" key="1">
    <source>
        <dbReference type="ARBA" id="ARBA00005278"/>
    </source>
</evidence>
<dbReference type="OrthoDB" id="1726708at2"/>
<feature type="transmembrane region" description="Helical" evidence="3">
    <location>
        <begin position="433"/>
        <end position="460"/>
    </location>
</feature>
<dbReference type="EMBL" id="RXHU01000015">
    <property type="protein sequence ID" value="RTE10910.1"/>
    <property type="molecule type" value="Genomic_DNA"/>
</dbReference>
<protein>
    <submittedName>
        <fullName evidence="4">Spore germination protein</fullName>
    </submittedName>
</protein>
<comment type="caution">
    <text evidence="4">The sequence shown here is derived from an EMBL/GenBank/DDBJ whole genome shotgun (WGS) entry which is preliminary data.</text>
</comment>
<feature type="transmembrane region" description="Helical" evidence="3">
    <location>
        <begin position="310"/>
        <end position="332"/>
    </location>
</feature>
<dbReference type="PANTHER" id="PTHR22550">
    <property type="entry name" value="SPORE GERMINATION PROTEIN"/>
    <property type="match status" value="1"/>
</dbReference>
<evidence type="ECO:0000313" key="5">
    <source>
        <dbReference type="Proteomes" id="UP000276128"/>
    </source>
</evidence>
<dbReference type="GO" id="GO:0009847">
    <property type="term" value="P:spore germination"/>
    <property type="evidence" value="ECO:0007669"/>
    <property type="project" value="InterPro"/>
</dbReference>
<comment type="similarity">
    <text evidence="1">Belongs to the GerABKA family.</text>
</comment>
<evidence type="ECO:0000313" key="4">
    <source>
        <dbReference type="EMBL" id="RTE10910.1"/>
    </source>
</evidence>